<dbReference type="InterPro" id="IPR051534">
    <property type="entry name" value="CBASS_pafABC_assoc_protein"/>
</dbReference>
<dbReference type="Pfam" id="PF13280">
    <property type="entry name" value="WYL"/>
    <property type="match status" value="1"/>
</dbReference>
<keyword evidence="5" id="KW-1185">Reference proteome</keyword>
<gene>
    <name evidence="4" type="ORF">I5677_14835</name>
</gene>
<evidence type="ECO:0000313" key="5">
    <source>
        <dbReference type="Proteomes" id="UP000623269"/>
    </source>
</evidence>
<dbReference type="PANTHER" id="PTHR34580:SF1">
    <property type="entry name" value="PROTEIN PAFC"/>
    <property type="match status" value="1"/>
</dbReference>
<dbReference type="InterPro" id="IPR026881">
    <property type="entry name" value="WYL_dom"/>
</dbReference>
<sequence>MKIQRLLIILFYLSSHDMVKIDELCRLLEISKRTAYRDLEMLRTAGVEIDSFVGMKGGIRLSKNFNMDQLLLDKKEWRTLIFNSLCMGKFGQAKFSSEARELYRKLSTLFPEISYSNETQPRILIDMSYKFQGNELLQKLNCFEESIEKGHLIHIEYESPFCEHLSTDGYVAPYGLVNKVGYWYLVGYCYIHNIFRAYNLAYIKKDQITNLSFIRDPAFCLEDFWEKSNPR</sequence>
<dbReference type="PANTHER" id="PTHR34580">
    <property type="match status" value="1"/>
</dbReference>
<dbReference type="InterPro" id="IPR036388">
    <property type="entry name" value="WH-like_DNA-bd_sf"/>
</dbReference>
<dbReference type="Pfam" id="PF08279">
    <property type="entry name" value="HTH_11"/>
    <property type="match status" value="1"/>
</dbReference>
<protein>
    <submittedName>
        <fullName evidence="4">WYL domain-containing protein</fullName>
    </submittedName>
</protein>
<dbReference type="Proteomes" id="UP000623269">
    <property type="component" value="Unassembled WGS sequence"/>
</dbReference>
<reference evidence="4" key="1">
    <citation type="submission" date="2020-12" db="EMBL/GenBank/DDBJ databases">
        <title>M. sibirica DSM 26468T genome.</title>
        <authorList>
            <person name="Thieme N."/>
            <person name="Rettenmaier R."/>
            <person name="Zverlov V."/>
            <person name="Liebl W."/>
        </authorList>
    </citation>
    <scope>NUCLEOTIDE SEQUENCE</scope>
    <source>
        <strain evidence="4">DSM 26468</strain>
    </source>
</reference>
<organism evidence="4 5">
    <name type="scientific">Mobilitalea sibirica</name>
    <dbReference type="NCBI Taxonomy" id="1462919"/>
    <lineage>
        <taxon>Bacteria</taxon>
        <taxon>Bacillati</taxon>
        <taxon>Bacillota</taxon>
        <taxon>Clostridia</taxon>
        <taxon>Lachnospirales</taxon>
        <taxon>Lachnospiraceae</taxon>
        <taxon>Mobilitalea</taxon>
    </lineage>
</organism>
<dbReference type="InterPro" id="IPR001034">
    <property type="entry name" value="DeoR_HTH"/>
</dbReference>
<accession>A0A8J7L3A9</accession>
<evidence type="ECO:0000313" key="4">
    <source>
        <dbReference type="EMBL" id="MBH1942173.1"/>
    </source>
</evidence>
<keyword evidence="1" id="KW-0805">Transcription regulation</keyword>
<dbReference type="AlphaFoldDB" id="A0A8J7L3A9"/>
<dbReference type="Gene3D" id="1.10.10.10">
    <property type="entry name" value="Winged helix-like DNA-binding domain superfamily/Winged helix DNA-binding domain"/>
    <property type="match status" value="1"/>
</dbReference>
<evidence type="ECO:0000256" key="2">
    <source>
        <dbReference type="ARBA" id="ARBA00023163"/>
    </source>
</evidence>
<dbReference type="PROSITE" id="PS51000">
    <property type="entry name" value="HTH_DEOR_2"/>
    <property type="match status" value="1"/>
</dbReference>
<dbReference type="InterPro" id="IPR036390">
    <property type="entry name" value="WH_DNA-bd_sf"/>
</dbReference>
<keyword evidence="2" id="KW-0804">Transcription</keyword>
<dbReference type="InterPro" id="IPR013196">
    <property type="entry name" value="HTH_11"/>
</dbReference>
<dbReference type="GO" id="GO:0003700">
    <property type="term" value="F:DNA-binding transcription factor activity"/>
    <property type="evidence" value="ECO:0007669"/>
    <property type="project" value="InterPro"/>
</dbReference>
<evidence type="ECO:0000259" key="3">
    <source>
        <dbReference type="PROSITE" id="PS51000"/>
    </source>
</evidence>
<dbReference type="RefSeq" id="WP_197662428.1">
    <property type="nucleotide sequence ID" value="NZ_JAEAGR010000018.1"/>
</dbReference>
<comment type="caution">
    <text evidence="4">The sequence shown here is derived from an EMBL/GenBank/DDBJ whole genome shotgun (WGS) entry which is preliminary data.</text>
</comment>
<dbReference type="SUPFAM" id="SSF46785">
    <property type="entry name" value="Winged helix' DNA-binding domain"/>
    <property type="match status" value="1"/>
</dbReference>
<feature type="domain" description="HTH deoR-type" evidence="3">
    <location>
        <begin position="2"/>
        <end position="61"/>
    </location>
</feature>
<evidence type="ECO:0000256" key="1">
    <source>
        <dbReference type="ARBA" id="ARBA00023015"/>
    </source>
</evidence>
<dbReference type="PROSITE" id="PS52050">
    <property type="entry name" value="WYL"/>
    <property type="match status" value="1"/>
</dbReference>
<proteinExistence type="predicted"/>
<name>A0A8J7L3A9_9FIRM</name>
<dbReference type="EMBL" id="JAEAGR010000018">
    <property type="protein sequence ID" value="MBH1942173.1"/>
    <property type="molecule type" value="Genomic_DNA"/>
</dbReference>